<dbReference type="RefSeq" id="XP_042921073.1">
    <property type="nucleotide sequence ID" value="XM_043065433.1"/>
</dbReference>
<protein>
    <submittedName>
        <fullName evidence="1">Uncharacterized protein</fullName>
    </submittedName>
</protein>
<evidence type="ECO:0000313" key="2">
    <source>
        <dbReference type="Proteomes" id="UP000006906"/>
    </source>
</evidence>
<accession>A0A2K3DDV2</accession>
<dbReference type="AlphaFoldDB" id="A0A2K3DDV2"/>
<sequence>MTLPDGATTTLSCEPRHRTINPSKSCPQNAYSKSWCEPDSLENNSWGPQAFELAVQCNVVARCRWLVSHSCGYEPVKALTVAADHRHTAAAEYLVMHLHVHLRQGAKAAAWNSHSPLALWLVGRCEPRPSDTVGLLVAAARGCMLQALAWLLVRVEVGKLDPNVKQLPRPAGRRMRVRRRSGCKPSLQRWPKGCSSRPVCFTLQAISL</sequence>
<proteinExistence type="predicted"/>
<dbReference type="RefSeq" id="XP_042921074.1">
    <property type="nucleotide sequence ID" value="XM_043065432.1"/>
</dbReference>
<dbReference type="EMBL" id="CM008970">
    <property type="protein sequence ID" value="PNW78706.1"/>
    <property type="molecule type" value="Genomic_DNA"/>
</dbReference>
<keyword evidence="2" id="KW-1185">Reference proteome</keyword>
<gene>
    <name evidence="1" type="ORF">CHLRE_09g387430v5</name>
</gene>
<dbReference type="Gramene" id="PNW78707">
    <property type="protein sequence ID" value="PNW78707"/>
    <property type="gene ID" value="CHLRE_09g387430v5"/>
</dbReference>
<name>A0A2K3DDV2_CHLRE</name>
<dbReference type="KEGG" id="cre:CHLRE_09g387430v5"/>
<dbReference type="GeneID" id="66054575"/>
<dbReference type="Proteomes" id="UP000006906">
    <property type="component" value="Chromosome 9"/>
</dbReference>
<reference evidence="1 2" key="1">
    <citation type="journal article" date="2007" name="Science">
        <title>The Chlamydomonas genome reveals the evolution of key animal and plant functions.</title>
        <authorList>
            <person name="Merchant S.S."/>
            <person name="Prochnik S.E."/>
            <person name="Vallon O."/>
            <person name="Harris E.H."/>
            <person name="Karpowicz S.J."/>
            <person name="Witman G.B."/>
            <person name="Terry A."/>
            <person name="Salamov A."/>
            <person name="Fritz-Laylin L.K."/>
            <person name="Marechal-Drouard L."/>
            <person name="Marshall W.F."/>
            <person name="Qu L.H."/>
            <person name="Nelson D.R."/>
            <person name="Sanderfoot A.A."/>
            <person name="Spalding M.H."/>
            <person name="Kapitonov V.V."/>
            <person name="Ren Q."/>
            <person name="Ferris P."/>
            <person name="Lindquist E."/>
            <person name="Shapiro H."/>
            <person name="Lucas S.M."/>
            <person name="Grimwood J."/>
            <person name="Schmutz J."/>
            <person name="Cardol P."/>
            <person name="Cerutti H."/>
            <person name="Chanfreau G."/>
            <person name="Chen C.L."/>
            <person name="Cognat V."/>
            <person name="Croft M.T."/>
            <person name="Dent R."/>
            <person name="Dutcher S."/>
            <person name="Fernandez E."/>
            <person name="Fukuzawa H."/>
            <person name="Gonzalez-Ballester D."/>
            <person name="Gonzalez-Halphen D."/>
            <person name="Hallmann A."/>
            <person name="Hanikenne M."/>
            <person name="Hippler M."/>
            <person name="Inwood W."/>
            <person name="Jabbari K."/>
            <person name="Kalanon M."/>
            <person name="Kuras R."/>
            <person name="Lefebvre P.A."/>
            <person name="Lemaire S.D."/>
            <person name="Lobanov A.V."/>
            <person name="Lohr M."/>
            <person name="Manuell A."/>
            <person name="Meier I."/>
            <person name="Mets L."/>
            <person name="Mittag M."/>
            <person name="Mittelmeier T."/>
            <person name="Moroney J.V."/>
            <person name="Moseley J."/>
            <person name="Napoli C."/>
            <person name="Nedelcu A.M."/>
            <person name="Niyogi K."/>
            <person name="Novoselov S.V."/>
            <person name="Paulsen I.T."/>
            <person name="Pazour G."/>
            <person name="Purton S."/>
            <person name="Ral J.P."/>
            <person name="Riano-Pachon D.M."/>
            <person name="Riekhof W."/>
            <person name="Rymarquis L."/>
            <person name="Schroda M."/>
            <person name="Stern D."/>
            <person name="Umen J."/>
            <person name="Willows R."/>
            <person name="Wilson N."/>
            <person name="Zimmer S.L."/>
            <person name="Allmer J."/>
            <person name="Balk J."/>
            <person name="Bisova K."/>
            <person name="Chen C.J."/>
            <person name="Elias M."/>
            <person name="Gendler K."/>
            <person name="Hauser C."/>
            <person name="Lamb M.R."/>
            <person name="Ledford H."/>
            <person name="Long J.C."/>
            <person name="Minagawa J."/>
            <person name="Page M.D."/>
            <person name="Pan J."/>
            <person name="Pootakham W."/>
            <person name="Roje S."/>
            <person name="Rose A."/>
            <person name="Stahlberg E."/>
            <person name="Terauchi A.M."/>
            <person name="Yang P."/>
            <person name="Ball S."/>
            <person name="Bowler C."/>
            <person name="Dieckmann C.L."/>
            <person name="Gladyshev V.N."/>
            <person name="Green P."/>
            <person name="Jorgensen R."/>
            <person name="Mayfield S."/>
            <person name="Mueller-Roeber B."/>
            <person name="Rajamani S."/>
            <person name="Sayre R.T."/>
            <person name="Brokstein P."/>
            <person name="Dubchak I."/>
            <person name="Goodstein D."/>
            <person name="Hornick L."/>
            <person name="Huang Y.W."/>
            <person name="Jhaveri J."/>
            <person name="Luo Y."/>
            <person name="Martinez D."/>
            <person name="Ngau W.C."/>
            <person name="Otillar B."/>
            <person name="Poliakov A."/>
            <person name="Porter A."/>
            <person name="Szajkowski L."/>
            <person name="Werner G."/>
            <person name="Zhou K."/>
            <person name="Grigoriev I.V."/>
            <person name="Rokhsar D.S."/>
            <person name="Grossman A.R."/>
        </authorList>
    </citation>
    <scope>NUCLEOTIDE SEQUENCE [LARGE SCALE GENOMIC DNA]</scope>
    <source>
        <strain evidence="2">CC-503</strain>
        <strain evidence="1">CC-503 cw92 mt+</strain>
    </source>
</reference>
<dbReference type="Gramene" id="PNW78706">
    <property type="protein sequence ID" value="PNW78706"/>
    <property type="gene ID" value="CHLRE_09g387430v5"/>
</dbReference>
<dbReference type="OrthoDB" id="545864at2759"/>
<dbReference type="EMBL" id="CM008970">
    <property type="protein sequence ID" value="PNW78707.1"/>
    <property type="molecule type" value="Genomic_DNA"/>
</dbReference>
<dbReference type="ExpressionAtlas" id="A0A2K3DDV2">
    <property type="expression patterns" value="baseline and differential"/>
</dbReference>
<organism evidence="1 2">
    <name type="scientific">Chlamydomonas reinhardtii</name>
    <name type="common">Chlamydomonas smithii</name>
    <dbReference type="NCBI Taxonomy" id="3055"/>
    <lineage>
        <taxon>Eukaryota</taxon>
        <taxon>Viridiplantae</taxon>
        <taxon>Chlorophyta</taxon>
        <taxon>core chlorophytes</taxon>
        <taxon>Chlorophyceae</taxon>
        <taxon>CS clade</taxon>
        <taxon>Chlamydomonadales</taxon>
        <taxon>Chlamydomonadaceae</taxon>
        <taxon>Chlamydomonas</taxon>
    </lineage>
</organism>
<evidence type="ECO:0000313" key="1">
    <source>
        <dbReference type="EMBL" id="PNW78706.1"/>
    </source>
</evidence>
<reference evidence="1" key="2">
    <citation type="submission" date="2017-07" db="EMBL/GenBank/DDBJ databases">
        <title>WGS assembly of Chlamydomonas reinhardtii.</title>
        <authorList>
            <consortium name="Chlamydomonas Annotation Team"/>
            <consortium name="JGI Annotation Team"/>
            <person name="Merchant S.S."/>
            <person name="Prochnik S.E."/>
            <person name="Vallon O."/>
            <person name="Harris E.H."/>
            <person name="Karpowicz S.J."/>
            <person name="Witman G.B."/>
            <person name="Terry A."/>
            <person name="Salamov A."/>
            <person name="Fritz-Laylin L.K."/>
            <person name="Marechal-Drouard L."/>
            <person name="Marshall W.F."/>
            <person name="Qu L.H."/>
            <person name="Nelson D.R."/>
            <person name="Sanderfoot A.A."/>
            <person name="Spalding M.H."/>
            <person name="Kapitonov V.V."/>
            <person name="Ren Q."/>
            <person name="Ferris P."/>
            <person name="Lindquist E."/>
            <person name="Shapiro H."/>
            <person name="Lucas S.M."/>
            <person name="Grimwood J."/>
            <person name="Schmutz J."/>
            <person name="Grigoriev I.V."/>
            <person name="Rokhsar D.S."/>
        </authorList>
    </citation>
    <scope>NUCLEOTIDE SEQUENCE</scope>
    <source>
        <strain evidence="1">CC-503 cw92 mt+</strain>
    </source>
</reference>